<keyword evidence="3" id="KW-1185">Reference proteome</keyword>
<feature type="chain" id="PRO_5047053982" description="ABC transporter" evidence="1">
    <location>
        <begin position="29"/>
        <end position="415"/>
    </location>
</feature>
<dbReference type="InterPro" id="IPR015943">
    <property type="entry name" value="WD40/YVTN_repeat-like_dom_sf"/>
</dbReference>
<dbReference type="RefSeq" id="WP_214154546.1">
    <property type="nucleotide sequence ID" value="NZ_JAHBAY010000002.1"/>
</dbReference>
<evidence type="ECO:0000313" key="3">
    <source>
        <dbReference type="Proteomes" id="UP001197247"/>
    </source>
</evidence>
<keyword evidence="1" id="KW-0732">Signal</keyword>
<evidence type="ECO:0000256" key="1">
    <source>
        <dbReference type="SAM" id="SignalP"/>
    </source>
</evidence>
<organism evidence="2 3">
    <name type="scientific">Kineosporia corallincola</name>
    <dbReference type="NCBI Taxonomy" id="2835133"/>
    <lineage>
        <taxon>Bacteria</taxon>
        <taxon>Bacillati</taxon>
        <taxon>Actinomycetota</taxon>
        <taxon>Actinomycetes</taxon>
        <taxon>Kineosporiales</taxon>
        <taxon>Kineosporiaceae</taxon>
        <taxon>Kineosporia</taxon>
    </lineage>
</organism>
<name>A0ABS5TB01_9ACTN</name>
<dbReference type="EMBL" id="JAHBAY010000002">
    <property type="protein sequence ID" value="MBT0768242.1"/>
    <property type="molecule type" value="Genomic_DNA"/>
</dbReference>
<dbReference type="Proteomes" id="UP001197247">
    <property type="component" value="Unassembled WGS sequence"/>
</dbReference>
<accession>A0ABS5TB01</accession>
<comment type="caution">
    <text evidence="2">The sequence shown here is derived from an EMBL/GenBank/DDBJ whole genome shotgun (WGS) entry which is preliminary data.</text>
</comment>
<dbReference type="Gene3D" id="2.130.10.10">
    <property type="entry name" value="YVTN repeat-like/Quinoprotein amine dehydrogenase"/>
    <property type="match status" value="1"/>
</dbReference>
<dbReference type="PROSITE" id="PS51257">
    <property type="entry name" value="PROKAR_LIPOPROTEIN"/>
    <property type="match status" value="1"/>
</dbReference>
<proteinExistence type="predicted"/>
<feature type="signal peptide" evidence="1">
    <location>
        <begin position="1"/>
        <end position="28"/>
    </location>
</feature>
<protein>
    <recommendedName>
        <fullName evidence="4">ABC transporter</fullName>
    </recommendedName>
</protein>
<dbReference type="InterPro" id="IPR011044">
    <property type="entry name" value="Quino_amine_DH_bsu"/>
</dbReference>
<evidence type="ECO:0008006" key="4">
    <source>
        <dbReference type="Google" id="ProtNLM"/>
    </source>
</evidence>
<reference evidence="2 3" key="1">
    <citation type="submission" date="2021-05" db="EMBL/GenBank/DDBJ databases">
        <title>Kineosporia and Streptomyces sp. nov. two new marine actinobacteria isolated from Coral.</title>
        <authorList>
            <person name="Buangrab K."/>
            <person name="Sutthacheep M."/>
            <person name="Yeemin T."/>
            <person name="Harunari E."/>
            <person name="Igarashi Y."/>
            <person name="Kanchanasin P."/>
            <person name="Tanasupawat S."/>
            <person name="Phongsopitanun W."/>
        </authorList>
    </citation>
    <scope>NUCLEOTIDE SEQUENCE [LARGE SCALE GENOMIC DNA]</scope>
    <source>
        <strain evidence="2 3">J2-2</strain>
    </source>
</reference>
<evidence type="ECO:0000313" key="2">
    <source>
        <dbReference type="EMBL" id="MBT0768242.1"/>
    </source>
</evidence>
<gene>
    <name evidence="2" type="ORF">KIH74_04870</name>
</gene>
<dbReference type="SUPFAM" id="SSF50969">
    <property type="entry name" value="YVTN repeat-like/Quinoprotein amine dehydrogenase"/>
    <property type="match status" value="1"/>
</dbReference>
<sequence>MHQRIPPAPTITALATAALLALAGCATASTPETPASQASSTQAHGAIEGASEVAEPQLHLVSLDASGQVSLLDLLEGTETALDAVEPADQVTTDGRYVFAADASGVSILDSGVWTWDHVDHFHYYRSGATTLGRLDGDGIASVATGMLSTAGTTGVFFPGSGDAVLLDNQALSDGEITETLRVTGTPHDGLAAPLGEGAVVSRSDDGTSATRLDAVGADGSTITSIACPHASGTITTRLALVIGCSDGAVLATFEGENPVLERVPYPSGDDAPATVFAARKGRPTVAGIGDGQGIWLLDTRERSWDRLETTTGVVAAAAVDDAGEHVVAIGEDGTVQVYDAGTGEQLAVTEPLLATSLADPDLAGGVSVTVDAQRAYVNAAAEGVVYEIDYADQARVARTLTMPTVPVHLAETGR</sequence>